<dbReference type="InterPro" id="IPR039158">
    <property type="entry name" value="SLC25A46"/>
</dbReference>
<evidence type="ECO:0000256" key="1">
    <source>
        <dbReference type="ARBA" id="ARBA00004225"/>
    </source>
</evidence>
<dbReference type="GO" id="GO:0005741">
    <property type="term" value="C:mitochondrial outer membrane"/>
    <property type="evidence" value="ECO:0007669"/>
    <property type="project" value="InterPro"/>
</dbReference>
<comment type="caution">
    <text evidence="8">The sequence shown here is derived from an EMBL/GenBank/DDBJ whole genome shotgun (WGS) entry which is preliminary data.</text>
</comment>
<evidence type="ECO:0000256" key="5">
    <source>
        <dbReference type="ARBA" id="ARBA00023128"/>
    </source>
</evidence>
<dbReference type="PANTHER" id="PTHR21252">
    <property type="entry name" value="TB1 PROTEIN-RELATED"/>
    <property type="match status" value="1"/>
</dbReference>
<accession>A0A8S2JDE6</accession>
<dbReference type="Proteomes" id="UP000682733">
    <property type="component" value="Unassembled WGS sequence"/>
</dbReference>
<evidence type="ECO:0000313" key="9">
    <source>
        <dbReference type="Proteomes" id="UP000682733"/>
    </source>
</evidence>
<gene>
    <name evidence="7" type="ORF">OVA965_LOCUS16323</name>
    <name evidence="8" type="ORF">TMI583_LOCUS16338</name>
</gene>
<dbReference type="AlphaFoldDB" id="A0A8S2JDE6"/>
<name>A0A8S2JDE6_9BILA</name>
<dbReference type="EMBL" id="CAJOBA010007570">
    <property type="protein sequence ID" value="CAF3806036.1"/>
    <property type="molecule type" value="Genomic_DNA"/>
</dbReference>
<evidence type="ECO:0000313" key="8">
    <source>
        <dbReference type="EMBL" id="CAF3806036.1"/>
    </source>
</evidence>
<dbReference type="Proteomes" id="UP000677228">
    <property type="component" value="Unassembled WGS sequence"/>
</dbReference>
<dbReference type="GO" id="GO:0090149">
    <property type="term" value="P:mitochondrial membrane fission"/>
    <property type="evidence" value="ECO:0007669"/>
    <property type="project" value="InterPro"/>
</dbReference>
<evidence type="ECO:0000256" key="6">
    <source>
        <dbReference type="SAM" id="Phobius"/>
    </source>
</evidence>
<keyword evidence="2" id="KW-0813">Transport</keyword>
<evidence type="ECO:0000256" key="2">
    <source>
        <dbReference type="ARBA" id="ARBA00022448"/>
    </source>
</evidence>
<organism evidence="8 9">
    <name type="scientific">Didymodactylos carnosus</name>
    <dbReference type="NCBI Taxonomy" id="1234261"/>
    <lineage>
        <taxon>Eukaryota</taxon>
        <taxon>Metazoa</taxon>
        <taxon>Spiralia</taxon>
        <taxon>Gnathifera</taxon>
        <taxon>Rotifera</taxon>
        <taxon>Eurotatoria</taxon>
        <taxon>Bdelloidea</taxon>
        <taxon>Philodinida</taxon>
        <taxon>Philodinidae</taxon>
        <taxon>Didymodactylos</taxon>
    </lineage>
</organism>
<keyword evidence="6" id="KW-0812">Transmembrane</keyword>
<keyword evidence="3" id="KW-0677">Repeat</keyword>
<evidence type="ECO:0000256" key="3">
    <source>
        <dbReference type="ARBA" id="ARBA00022737"/>
    </source>
</evidence>
<dbReference type="EMBL" id="CAJNOK010007557">
    <property type="protein sequence ID" value="CAF1037805.1"/>
    <property type="molecule type" value="Genomic_DNA"/>
</dbReference>
<keyword evidence="6" id="KW-0472">Membrane</keyword>
<evidence type="ECO:0000256" key="4">
    <source>
        <dbReference type="ARBA" id="ARBA00022989"/>
    </source>
</evidence>
<reference evidence="8" key="1">
    <citation type="submission" date="2021-02" db="EMBL/GenBank/DDBJ databases">
        <authorList>
            <person name="Nowell W R."/>
        </authorList>
    </citation>
    <scope>NUCLEOTIDE SEQUENCE</scope>
</reference>
<feature type="transmembrane region" description="Helical" evidence="6">
    <location>
        <begin position="135"/>
        <end position="153"/>
    </location>
</feature>
<keyword evidence="4 6" id="KW-1133">Transmembrane helix</keyword>
<proteinExistence type="predicted"/>
<protein>
    <submittedName>
        <fullName evidence="8">Uncharacterized protein</fullName>
    </submittedName>
</protein>
<keyword evidence="5" id="KW-0496">Mitochondrion</keyword>
<comment type="subcellular location">
    <subcellularLocation>
        <location evidence="1">Mitochondrion membrane</location>
        <topology evidence="1">Multi-pass membrane protein</topology>
    </subcellularLocation>
</comment>
<sequence>MNFYFSIICVVPIYSIHLIRSVQSDLTVYSYSPLNIFIEPFRRLMGTKIGLNARPLSLWHILSIGIPYFVLRYSLQYTVYNIFIKILSEFRTKQEQHVRLNEVAQIENINDIELFIQGTRTIVDNLETELEGFTGFYKGLGFLILKYGFIYLLSYSIKLFIEKLATLYAQQTSEIGKFHYATKQLQ</sequence>
<dbReference type="PANTHER" id="PTHR21252:SF2">
    <property type="entry name" value="MITOCHONDRIAL OUTER MEMBRANE PROTEIN SLC25A46"/>
    <property type="match status" value="1"/>
</dbReference>
<evidence type="ECO:0000313" key="7">
    <source>
        <dbReference type="EMBL" id="CAF1037805.1"/>
    </source>
</evidence>